<evidence type="ECO:0000313" key="8">
    <source>
        <dbReference type="EMBL" id="KAK4764457.1"/>
    </source>
</evidence>
<name>A0AAN7KE77_9MYRT</name>
<dbReference type="Pfam" id="PF00170">
    <property type="entry name" value="bZIP_1"/>
    <property type="match status" value="1"/>
</dbReference>
<dbReference type="InterPro" id="IPR046347">
    <property type="entry name" value="bZIP_sf"/>
</dbReference>
<keyword evidence="3" id="KW-0238">DNA-binding</keyword>
<dbReference type="GO" id="GO:0046983">
    <property type="term" value="F:protein dimerization activity"/>
    <property type="evidence" value="ECO:0007669"/>
    <property type="project" value="UniProtKB-ARBA"/>
</dbReference>
<dbReference type="SMART" id="SM00338">
    <property type="entry name" value="BRLZ"/>
    <property type="match status" value="1"/>
</dbReference>
<dbReference type="CDD" id="cd14702">
    <property type="entry name" value="bZIP_plant_GBF1"/>
    <property type="match status" value="1"/>
</dbReference>
<dbReference type="PANTHER" id="PTHR46324:SF26">
    <property type="entry name" value="OS02G0728001 PROTEIN"/>
    <property type="match status" value="1"/>
</dbReference>
<protein>
    <recommendedName>
        <fullName evidence="7">BZIP domain-containing protein</fullName>
    </recommendedName>
</protein>
<accession>A0AAN7KE77</accession>
<dbReference type="Proteomes" id="UP001345219">
    <property type="component" value="Chromosome 11"/>
</dbReference>
<keyword evidence="2" id="KW-0805">Transcription regulation</keyword>
<comment type="subcellular location">
    <subcellularLocation>
        <location evidence="1">Nucleus</location>
    </subcellularLocation>
</comment>
<dbReference type="GO" id="GO:0005634">
    <property type="term" value="C:nucleus"/>
    <property type="evidence" value="ECO:0007669"/>
    <property type="project" value="UniProtKB-SubCell"/>
</dbReference>
<dbReference type="FunFam" id="1.20.5.170:FF:000020">
    <property type="entry name" value="BZIP transcription factor"/>
    <property type="match status" value="1"/>
</dbReference>
<dbReference type="Gene3D" id="1.20.5.170">
    <property type="match status" value="1"/>
</dbReference>
<feature type="compositionally biased region" description="Basic and acidic residues" evidence="6">
    <location>
        <begin position="75"/>
        <end position="100"/>
    </location>
</feature>
<dbReference type="PROSITE" id="PS50217">
    <property type="entry name" value="BZIP"/>
    <property type="match status" value="1"/>
</dbReference>
<dbReference type="PANTHER" id="PTHR46324">
    <property type="entry name" value="BASIC LEUCINE ZIPPER 43-RELATED"/>
    <property type="match status" value="1"/>
</dbReference>
<dbReference type="InterPro" id="IPR045314">
    <property type="entry name" value="bZIP_plant_GBF1"/>
</dbReference>
<evidence type="ECO:0000256" key="1">
    <source>
        <dbReference type="ARBA" id="ARBA00004123"/>
    </source>
</evidence>
<keyword evidence="9" id="KW-1185">Reference proteome</keyword>
<dbReference type="GO" id="GO:0003700">
    <property type="term" value="F:DNA-binding transcription factor activity"/>
    <property type="evidence" value="ECO:0007669"/>
    <property type="project" value="InterPro"/>
</dbReference>
<feature type="region of interest" description="Disordered" evidence="6">
    <location>
        <begin position="61"/>
        <end position="111"/>
    </location>
</feature>
<dbReference type="EMBL" id="JAXIOK010000008">
    <property type="protein sequence ID" value="KAK4764457.1"/>
    <property type="molecule type" value="Genomic_DNA"/>
</dbReference>
<evidence type="ECO:0000313" key="9">
    <source>
        <dbReference type="Proteomes" id="UP001345219"/>
    </source>
</evidence>
<evidence type="ECO:0000256" key="5">
    <source>
        <dbReference type="ARBA" id="ARBA00023242"/>
    </source>
</evidence>
<feature type="compositionally biased region" description="Polar residues" evidence="6">
    <location>
        <begin position="166"/>
        <end position="189"/>
    </location>
</feature>
<dbReference type="InterPro" id="IPR044521">
    <property type="entry name" value="AtbZIP8/43"/>
</dbReference>
<keyword evidence="5" id="KW-0539">Nucleus</keyword>
<dbReference type="SUPFAM" id="SSF57959">
    <property type="entry name" value="Leucine zipper domain"/>
    <property type="match status" value="1"/>
</dbReference>
<dbReference type="GO" id="GO:0003677">
    <property type="term" value="F:DNA binding"/>
    <property type="evidence" value="ECO:0007669"/>
    <property type="project" value="UniProtKB-KW"/>
</dbReference>
<proteinExistence type="predicted"/>
<dbReference type="InterPro" id="IPR004827">
    <property type="entry name" value="bZIP"/>
</dbReference>
<evidence type="ECO:0000256" key="2">
    <source>
        <dbReference type="ARBA" id="ARBA00023015"/>
    </source>
</evidence>
<feature type="domain" description="BZIP" evidence="7">
    <location>
        <begin position="85"/>
        <end position="148"/>
    </location>
</feature>
<evidence type="ECO:0000256" key="6">
    <source>
        <dbReference type="SAM" id="MobiDB-lite"/>
    </source>
</evidence>
<dbReference type="PROSITE" id="PS00036">
    <property type="entry name" value="BZIP_BASIC"/>
    <property type="match status" value="1"/>
</dbReference>
<comment type="caution">
    <text evidence="8">The sequence shown here is derived from an EMBL/GenBank/DDBJ whole genome shotgun (WGS) entry which is preliminary data.</text>
</comment>
<reference evidence="8 9" key="1">
    <citation type="journal article" date="2023" name="Hortic Res">
        <title>Pangenome of water caltrop reveals structural variations and asymmetric subgenome divergence after allopolyploidization.</title>
        <authorList>
            <person name="Zhang X."/>
            <person name="Chen Y."/>
            <person name="Wang L."/>
            <person name="Yuan Y."/>
            <person name="Fang M."/>
            <person name="Shi L."/>
            <person name="Lu R."/>
            <person name="Comes H.P."/>
            <person name="Ma Y."/>
            <person name="Chen Y."/>
            <person name="Huang G."/>
            <person name="Zhou Y."/>
            <person name="Zheng Z."/>
            <person name="Qiu Y."/>
        </authorList>
    </citation>
    <scope>NUCLEOTIDE SEQUENCE [LARGE SCALE GENOMIC DNA]</scope>
    <source>
        <tissue evidence="8">Roots</tissue>
    </source>
</reference>
<dbReference type="AlphaFoldDB" id="A0AAN7KE77"/>
<feature type="region of interest" description="Disordered" evidence="6">
    <location>
        <begin position="161"/>
        <end position="189"/>
    </location>
</feature>
<keyword evidence="4" id="KW-0804">Transcription</keyword>
<evidence type="ECO:0000256" key="4">
    <source>
        <dbReference type="ARBA" id="ARBA00023163"/>
    </source>
</evidence>
<evidence type="ECO:0000256" key="3">
    <source>
        <dbReference type="ARBA" id="ARBA00023125"/>
    </source>
</evidence>
<evidence type="ECO:0000259" key="7">
    <source>
        <dbReference type="PROSITE" id="PS50217"/>
    </source>
</evidence>
<organism evidence="8 9">
    <name type="scientific">Trapa incisa</name>
    <dbReference type="NCBI Taxonomy" id="236973"/>
    <lineage>
        <taxon>Eukaryota</taxon>
        <taxon>Viridiplantae</taxon>
        <taxon>Streptophyta</taxon>
        <taxon>Embryophyta</taxon>
        <taxon>Tracheophyta</taxon>
        <taxon>Spermatophyta</taxon>
        <taxon>Magnoliopsida</taxon>
        <taxon>eudicotyledons</taxon>
        <taxon>Gunneridae</taxon>
        <taxon>Pentapetalae</taxon>
        <taxon>rosids</taxon>
        <taxon>malvids</taxon>
        <taxon>Myrtales</taxon>
        <taxon>Lythraceae</taxon>
        <taxon>Trapa</taxon>
    </lineage>
</organism>
<sequence length="189" mass="21104">MISQDISRVLQCLSSDSSVLHHNIDSFAAAVNGGGFPTGGGLVGEHPSSIIGYLSPHRMPPLLSDSSSASDDAEEERRRRIPVIDERKLRRKVSNRESARRSRMRKQKQMDELRAHVDRLAAEKGYLEERLGQLVESHGRILQENARLHEEISSLKRMIGDKTTRPTDSTGENTTEDATALSNIRTSIY</sequence>
<gene>
    <name evidence="8" type="ORF">SAY87_013895</name>
</gene>